<evidence type="ECO:0000256" key="1">
    <source>
        <dbReference type="ARBA" id="ARBA00004141"/>
    </source>
</evidence>
<keyword evidence="3 6" id="KW-1133">Transmembrane helix</keyword>
<keyword evidence="4 6" id="KW-0472">Membrane</keyword>
<dbReference type="OrthoDB" id="306876at2759"/>
<feature type="compositionally biased region" description="Pro residues" evidence="5">
    <location>
        <begin position="1"/>
        <end position="11"/>
    </location>
</feature>
<feature type="transmembrane region" description="Helical" evidence="6">
    <location>
        <begin position="322"/>
        <end position="344"/>
    </location>
</feature>
<dbReference type="PANTHER" id="PTHR22911">
    <property type="entry name" value="ACYL-MALONYL CONDENSING ENZYME-RELATED"/>
    <property type="match status" value="1"/>
</dbReference>
<evidence type="ECO:0000256" key="3">
    <source>
        <dbReference type="ARBA" id="ARBA00022989"/>
    </source>
</evidence>
<dbReference type="InterPro" id="IPR037185">
    <property type="entry name" value="EmrE-like"/>
</dbReference>
<accession>A0A9N9LFX2</accession>
<proteinExistence type="predicted"/>
<gene>
    <name evidence="8" type="ORF">HYALB_00001119</name>
</gene>
<evidence type="ECO:0000256" key="5">
    <source>
        <dbReference type="SAM" id="MobiDB-lite"/>
    </source>
</evidence>
<dbReference type="SUPFAM" id="SSF103481">
    <property type="entry name" value="Multidrug resistance efflux transporter EmrE"/>
    <property type="match status" value="2"/>
</dbReference>
<dbReference type="EMBL" id="CAJVRM010000045">
    <property type="protein sequence ID" value="CAG8972430.1"/>
    <property type="molecule type" value="Genomic_DNA"/>
</dbReference>
<dbReference type="InterPro" id="IPR000620">
    <property type="entry name" value="EamA_dom"/>
</dbReference>
<feature type="transmembrane region" description="Helical" evidence="6">
    <location>
        <begin position="165"/>
        <end position="186"/>
    </location>
</feature>
<feature type="transmembrane region" description="Helical" evidence="6">
    <location>
        <begin position="96"/>
        <end position="124"/>
    </location>
</feature>
<dbReference type="AlphaFoldDB" id="A0A9N9LFX2"/>
<feature type="region of interest" description="Disordered" evidence="5">
    <location>
        <begin position="215"/>
        <end position="244"/>
    </location>
</feature>
<feature type="transmembrane region" description="Helical" evidence="6">
    <location>
        <begin position="290"/>
        <end position="307"/>
    </location>
</feature>
<comment type="caution">
    <text evidence="8">The sequence shown here is derived from an EMBL/GenBank/DDBJ whole genome shotgun (WGS) entry which is preliminary data.</text>
</comment>
<protein>
    <recommendedName>
        <fullName evidence="7">EamA domain-containing protein</fullName>
    </recommendedName>
</protein>
<feature type="transmembrane region" description="Helical" evidence="6">
    <location>
        <begin position="198"/>
        <end position="216"/>
    </location>
</feature>
<name>A0A9N9LFX2_9HELO</name>
<comment type="subcellular location">
    <subcellularLocation>
        <location evidence="1">Membrane</location>
        <topology evidence="1">Multi-pass membrane protein</topology>
    </subcellularLocation>
</comment>
<dbReference type="GO" id="GO:0016020">
    <property type="term" value="C:membrane"/>
    <property type="evidence" value="ECO:0007669"/>
    <property type="project" value="UniProtKB-SubCell"/>
</dbReference>
<reference evidence="8" key="1">
    <citation type="submission" date="2021-07" db="EMBL/GenBank/DDBJ databases">
        <authorList>
            <person name="Durling M."/>
        </authorList>
    </citation>
    <scope>NUCLEOTIDE SEQUENCE</scope>
</reference>
<evidence type="ECO:0000256" key="6">
    <source>
        <dbReference type="SAM" id="Phobius"/>
    </source>
</evidence>
<organism evidence="8 9">
    <name type="scientific">Hymenoscyphus albidus</name>
    <dbReference type="NCBI Taxonomy" id="595503"/>
    <lineage>
        <taxon>Eukaryota</taxon>
        <taxon>Fungi</taxon>
        <taxon>Dikarya</taxon>
        <taxon>Ascomycota</taxon>
        <taxon>Pezizomycotina</taxon>
        <taxon>Leotiomycetes</taxon>
        <taxon>Helotiales</taxon>
        <taxon>Helotiaceae</taxon>
        <taxon>Hymenoscyphus</taxon>
    </lineage>
</organism>
<feature type="region of interest" description="Disordered" evidence="5">
    <location>
        <begin position="1"/>
        <end position="24"/>
    </location>
</feature>
<sequence length="452" mass="48733">MSPLQTEPPSPQSSSSLSSPLSRSTTEELLNVPLKPDKNVKISETALLDHEVFCRLSISSISTCGPSRVYSSLQYTEPSRPQRLKTSGRHFWHRNYGLFLVIVSQLFGALMNAATALCCLWMWWTEIPDFPLGAKGVRWLLFGRGIAGFVGIYAIYYSILYLPVAEAIVITFLGPTVAAYGCYLFLKEPFPRSAQYASLISLLGVVMIARPTSFFSSDSSSTSLPSPNNTTTNATITSTPPPESDFPIPTSAQRLSAVTIALIGVLGGAGAITTVRLIGQRAHALLSINYLAVSCILISSISLLAPIEGTPSFQLPATFRQWYLLIFVGFCGFIMQLFLATGLAMGGRGEGGRATNMLYTNMLFALALDRVVFGLTPEWWSVGGSGMILGSAIYVATQKGEEVDESEMSEVGRGLDEEMAGIQLERGSGTEEEAMAFLSEAGCEGEVRGFAV</sequence>
<dbReference type="PANTHER" id="PTHR22911:SF6">
    <property type="entry name" value="SOLUTE CARRIER FAMILY 35 MEMBER G1"/>
    <property type="match status" value="1"/>
</dbReference>
<keyword evidence="2 6" id="KW-0812">Transmembrane</keyword>
<evidence type="ECO:0000256" key="2">
    <source>
        <dbReference type="ARBA" id="ARBA00022692"/>
    </source>
</evidence>
<feature type="transmembrane region" description="Helical" evidence="6">
    <location>
        <begin position="136"/>
        <end position="159"/>
    </location>
</feature>
<evidence type="ECO:0000313" key="8">
    <source>
        <dbReference type="EMBL" id="CAG8972430.1"/>
    </source>
</evidence>
<dbReference type="Proteomes" id="UP000701801">
    <property type="component" value="Unassembled WGS sequence"/>
</dbReference>
<feature type="compositionally biased region" description="Low complexity" evidence="5">
    <location>
        <begin position="215"/>
        <end position="238"/>
    </location>
</feature>
<evidence type="ECO:0000256" key="4">
    <source>
        <dbReference type="ARBA" id="ARBA00023136"/>
    </source>
</evidence>
<feature type="domain" description="EamA" evidence="7">
    <location>
        <begin position="113"/>
        <end position="209"/>
    </location>
</feature>
<dbReference type="Pfam" id="PF00892">
    <property type="entry name" value="EamA"/>
    <property type="match status" value="1"/>
</dbReference>
<evidence type="ECO:0000313" key="9">
    <source>
        <dbReference type="Proteomes" id="UP000701801"/>
    </source>
</evidence>
<keyword evidence="9" id="KW-1185">Reference proteome</keyword>
<feature type="compositionally biased region" description="Low complexity" evidence="5">
    <location>
        <begin position="12"/>
        <end position="24"/>
    </location>
</feature>
<evidence type="ECO:0000259" key="7">
    <source>
        <dbReference type="Pfam" id="PF00892"/>
    </source>
</evidence>
<feature type="transmembrane region" description="Helical" evidence="6">
    <location>
        <begin position="255"/>
        <end position="278"/>
    </location>
</feature>